<dbReference type="AlphaFoldDB" id="A0A1L7WTP7"/>
<feature type="region of interest" description="Disordered" evidence="1">
    <location>
        <begin position="107"/>
        <end position="140"/>
    </location>
</feature>
<dbReference type="EMBL" id="FJOG01000007">
    <property type="protein sequence ID" value="CZR56140.1"/>
    <property type="molecule type" value="Genomic_DNA"/>
</dbReference>
<evidence type="ECO:0000313" key="2">
    <source>
        <dbReference type="EMBL" id="CZR56140.1"/>
    </source>
</evidence>
<keyword evidence="3" id="KW-1185">Reference proteome</keyword>
<evidence type="ECO:0000256" key="1">
    <source>
        <dbReference type="SAM" id="MobiDB-lite"/>
    </source>
</evidence>
<feature type="compositionally biased region" description="Low complexity" evidence="1">
    <location>
        <begin position="124"/>
        <end position="134"/>
    </location>
</feature>
<evidence type="ECO:0000313" key="3">
    <source>
        <dbReference type="Proteomes" id="UP000184330"/>
    </source>
</evidence>
<accession>A0A1L7WTP7</accession>
<reference evidence="2 3" key="1">
    <citation type="submission" date="2016-03" db="EMBL/GenBank/DDBJ databases">
        <authorList>
            <person name="Ploux O."/>
        </authorList>
    </citation>
    <scope>NUCLEOTIDE SEQUENCE [LARGE SCALE GENOMIC DNA]</scope>
    <source>
        <strain evidence="2 3">UAMH 11012</strain>
    </source>
</reference>
<dbReference type="Proteomes" id="UP000184330">
    <property type="component" value="Unassembled WGS sequence"/>
</dbReference>
<protein>
    <submittedName>
        <fullName evidence="2">Uncharacterized protein</fullName>
    </submittedName>
</protein>
<organism evidence="2 3">
    <name type="scientific">Phialocephala subalpina</name>
    <dbReference type="NCBI Taxonomy" id="576137"/>
    <lineage>
        <taxon>Eukaryota</taxon>
        <taxon>Fungi</taxon>
        <taxon>Dikarya</taxon>
        <taxon>Ascomycota</taxon>
        <taxon>Pezizomycotina</taxon>
        <taxon>Leotiomycetes</taxon>
        <taxon>Helotiales</taxon>
        <taxon>Mollisiaceae</taxon>
        <taxon>Phialocephala</taxon>
        <taxon>Phialocephala fortinii species complex</taxon>
    </lineage>
</organism>
<proteinExistence type="predicted"/>
<name>A0A1L7WTP7_9HELO</name>
<sequence>MSEASRMAEKYEKFEDLDRYNAKWAAKFKRLREAKRAQEEFEALQCRSRLRRPAASVKPDVPGRRLMPSLAPEKAVWQIPLTKSPLVHLAVVAMSYNLGNLPQLPNKANANFSNRSEHKRSKPDASTSTSPSSAVRQRVLSGTRIPPKTSTYIQNIVPDLLMHPLPYRTCSWTKHQRPASSWEFYYSIWRLPQDGLVVLEGHMTKGYIGDWDIWCLVL</sequence>
<gene>
    <name evidence="2" type="ORF">PAC_06028</name>
</gene>